<reference evidence="1 2" key="1">
    <citation type="submission" date="2020-09" db="EMBL/GenBank/DDBJ databases">
        <title>Co-existence of a novel multidrug-resistance efflux pump with carbapenem resistance gene blaVIM-2 in one megaplasmid in Pseudomonas putida.</title>
        <authorList>
            <person name="Peng K."/>
            <person name="Li R."/>
        </authorList>
    </citation>
    <scope>NUCLEOTIDE SEQUENCE [LARGE SCALE GENOMIC DNA]</scope>
    <source>
        <strain evidence="1 2">ZXPA-20</strain>
    </source>
</reference>
<proteinExistence type="predicted"/>
<evidence type="ECO:0000313" key="1">
    <source>
        <dbReference type="EMBL" id="QOC98821.1"/>
    </source>
</evidence>
<evidence type="ECO:0000313" key="2">
    <source>
        <dbReference type="Proteomes" id="UP000516786"/>
    </source>
</evidence>
<sequence length="188" mass="21004">MYSHRQQSFIAQLSAPGAHLNFLDVLLGQPARILLAGSGGGVFSGRFSERDDSHLLGHLPVENAPPPPTLYFRHFEEGYYLYVRTPGNHFGKGISRGRHGEIGAYPTQTLAPACFELLGPNGALILSDIPVNVFHCVLRERASGMCLHRHKRFDAAHTYVFAKRDERMRLTLNILERNAAWLSDPDEI</sequence>
<dbReference type="RefSeq" id="WP_191087247.1">
    <property type="nucleotide sequence ID" value="NZ_CP061723.1"/>
</dbReference>
<accession>A0ABD7BGG4</accession>
<organism evidence="1 2">
    <name type="scientific">Pseudomonas putida</name>
    <name type="common">Arthrobacter siderocapsulatus</name>
    <dbReference type="NCBI Taxonomy" id="303"/>
    <lineage>
        <taxon>Bacteria</taxon>
        <taxon>Pseudomonadati</taxon>
        <taxon>Pseudomonadota</taxon>
        <taxon>Gammaproteobacteria</taxon>
        <taxon>Pseudomonadales</taxon>
        <taxon>Pseudomonadaceae</taxon>
        <taxon>Pseudomonas</taxon>
    </lineage>
</organism>
<gene>
    <name evidence="1" type="ORF">ID616_03710</name>
</gene>
<protein>
    <submittedName>
        <fullName evidence="1">Uncharacterized protein</fullName>
    </submittedName>
</protein>
<dbReference type="EMBL" id="CP061723">
    <property type="protein sequence ID" value="QOC98821.1"/>
    <property type="molecule type" value="Genomic_DNA"/>
</dbReference>
<dbReference type="Proteomes" id="UP000516786">
    <property type="component" value="Chromosome"/>
</dbReference>
<dbReference type="AlphaFoldDB" id="A0ABD7BGG4"/>
<name>A0ABD7BGG4_PSEPU</name>